<feature type="transmembrane region" description="Helical" evidence="2">
    <location>
        <begin position="6"/>
        <end position="28"/>
    </location>
</feature>
<dbReference type="RefSeq" id="WP_093247930.1">
    <property type="nucleotide sequence ID" value="NZ_FNGP01000001.1"/>
</dbReference>
<sequence>MSELIVSTIKIVFLALVWLFILFLASVIRTDMFGKRVPASSLAAVPADRGRPDNHRLSHVPTRFAITNGPQQGTAVPVQPTINLGRSADSTLVLDDEFASARHAQLVQTDQETWLVKDLQSTNGTFVNGKRVESDPLPATVGDVIRIGRTLMRLEV</sequence>
<keyword evidence="2" id="KW-0812">Transmembrane</keyword>
<dbReference type="SUPFAM" id="SSF49879">
    <property type="entry name" value="SMAD/FHA domain"/>
    <property type="match status" value="1"/>
</dbReference>
<dbReference type="PANTHER" id="PTHR23308">
    <property type="entry name" value="NUCLEAR INHIBITOR OF PROTEIN PHOSPHATASE-1"/>
    <property type="match status" value="1"/>
</dbReference>
<gene>
    <name evidence="4" type="ORF">SAMN04488242_0114</name>
</gene>
<dbReference type="EMBL" id="FNGP01000001">
    <property type="protein sequence ID" value="SDL08616.1"/>
    <property type="molecule type" value="Genomic_DNA"/>
</dbReference>
<dbReference type="InterPro" id="IPR008984">
    <property type="entry name" value="SMAD_FHA_dom_sf"/>
</dbReference>
<keyword evidence="2" id="KW-1133">Transmembrane helix</keyword>
<dbReference type="AlphaFoldDB" id="A0A1G9H6K7"/>
<evidence type="ECO:0000313" key="5">
    <source>
        <dbReference type="Proteomes" id="UP000199475"/>
    </source>
</evidence>
<dbReference type="PROSITE" id="PS50006">
    <property type="entry name" value="FHA_DOMAIN"/>
    <property type="match status" value="1"/>
</dbReference>
<keyword evidence="1" id="KW-0597">Phosphoprotein</keyword>
<proteinExistence type="predicted"/>
<protein>
    <submittedName>
        <fullName evidence="4">FHA domain-containing protein</fullName>
    </submittedName>
</protein>
<accession>A0A1G9H6K7</accession>
<keyword evidence="2" id="KW-0472">Membrane</keyword>
<evidence type="ECO:0000256" key="2">
    <source>
        <dbReference type="SAM" id="Phobius"/>
    </source>
</evidence>
<dbReference type="STRING" id="686624.SAMN04488242_0114"/>
<dbReference type="Gene3D" id="2.60.200.20">
    <property type="match status" value="1"/>
</dbReference>
<dbReference type="Pfam" id="PF00498">
    <property type="entry name" value="FHA"/>
    <property type="match status" value="1"/>
</dbReference>
<keyword evidence="5" id="KW-1185">Reference proteome</keyword>
<dbReference type="InterPro" id="IPR000253">
    <property type="entry name" value="FHA_dom"/>
</dbReference>
<feature type="domain" description="FHA" evidence="3">
    <location>
        <begin position="82"/>
        <end position="132"/>
    </location>
</feature>
<dbReference type="OrthoDB" id="277520at2"/>
<name>A0A1G9H6K7_9ACTN</name>
<organism evidence="4 5">
    <name type="scientific">Tessaracoccus oleiagri</name>
    <dbReference type="NCBI Taxonomy" id="686624"/>
    <lineage>
        <taxon>Bacteria</taxon>
        <taxon>Bacillati</taxon>
        <taxon>Actinomycetota</taxon>
        <taxon>Actinomycetes</taxon>
        <taxon>Propionibacteriales</taxon>
        <taxon>Propionibacteriaceae</taxon>
        <taxon>Tessaracoccus</taxon>
    </lineage>
</organism>
<dbReference type="InterPro" id="IPR050923">
    <property type="entry name" value="Cell_Proc_Reg/RNA_Proc"/>
</dbReference>
<evidence type="ECO:0000256" key="1">
    <source>
        <dbReference type="ARBA" id="ARBA00022553"/>
    </source>
</evidence>
<evidence type="ECO:0000313" key="4">
    <source>
        <dbReference type="EMBL" id="SDL08616.1"/>
    </source>
</evidence>
<dbReference type="Proteomes" id="UP000199475">
    <property type="component" value="Unassembled WGS sequence"/>
</dbReference>
<reference evidence="4 5" key="1">
    <citation type="submission" date="2016-10" db="EMBL/GenBank/DDBJ databases">
        <authorList>
            <person name="de Groot N.N."/>
        </authorList>
    </citation>
    <scope>NUCLEOTIDE SEQUENCE [LARGE SCALE GENOMIC DNA]</scope>
    <source>
        <strain evidence="4 5">CGMCC 1.9159</strain>
    </source>
</reference>
<dbReference type="SMART" id="SM00240">
    <property type="entry name" value="FHA"/>
    <property type="match status" value="1"/>
</dbReference>
<evidence type="ECO:0000259" key="3">
    <source>
        <dbReference type="PROSITE" id="PS50006"/>
    </source>
</evidence>